<feature type="compositionally biased region" description="Basic and acidic residues" evidence="1">
    <location>
        <begin position="19"/>
        <end position="32"/>
    </location>
</feature>
<dbReference type="Proteomes" id="UP001219525">
    <property type="component" value="Unassembled WGS sequence"/>
</dbReference>
<protein>
    <submittedName>
        <fullName evidence="2">Uncharacterized protein</fullName>
    </submittedName>
</protein>
<evidence type="ECO:0000313" key="2">
    <source>
        <dbReference type="EMBL" id="KAJ7193172.1"/>
    </source>
</evidence>
<sequence length="124" mass="13543">MLLPAASENRSIFEDPYDDLDHSEPESDHSEIGPDPVHSSDSEPDTEPNDASTQPPPMGIRARKILQILIFMEGHDISLANLLDGISWGDKDCTLNAKIRSARTALLNSEELPGPVARRVEGLS</sequence>
<keyword evidence="3" id="KW-1185">Reference proteome</keyword>
<comment type="caution">
    <text evidence="2">The sequence shown here is derived from an EMBL/GenBank/DDBJ whole genome shotgun (WGS) entry which is preliminary data.</text>
</comment>
<feature type="region of interest" description="Disordered" evidence="1">
    <location>
        <begin position="1"/>
        <end position="59"/>
    </location>
</feature>
<proteinExistence type="predicted"/>
<gene>
    <name evidence="2" type="ORF">GGX14DRAFT_577532</name>
</gene>
<organism evidence="2 3">
    <name type="scientific">Mycena pura</name>
    <dbReference type="NCBI Taxonomy" id="153505"/>
    <lineage>
        <taxon>Eukaryota</taxon>
        <taxon>Fungi</taxon>
        <taxon>Dikarya</taxon>
        <taxon>Basidiomycota</taxon>
        <taxon>Agaricomycotina</taxon>
        <taxon>Agaricomycetes</taxon>
        <taxon>Agaricomycetidae</taxon>
        <taxon>Agaricales</taxon>
        <taxon>Marasmiineae</taxon>
        <taxon>Mycenaceae</taxon>
        <taxon>Mycena</taxon>
    </lineage>
</organism>
<dbReference type="EMBL" id="JARJCW010000111">
    <property type="protein sequence ID" value="KAJ7193172.1"/>
    <property type="molecule type" value="Genomic_DNA"/>
</dbReference>
<name>A0AAD6URL4_9AGAR</name>
<evidence type="ECO:0000313" key="3">
    <source>
        <dbReference type="Proteomes" id="UP001219525"/>
    </source>
</evidence>
<accession>A0AAD6URL4</accession>
<dbReference type="AlphaFoldDB" id="A0AAD6URL4"/>
<reference evidence="2" key="1">
    <citation type="submission" date="2023-03" db="EMBL/GenBank/DDBJ databases">
        <title>Massive genome expansion in bonnet fungi (Mycena s.s.) driven by repeated elements and novel gene families across ecological guilds.</title>
        <authorList>
            <consortium name="Lawrence Berkeley National Laboratory"/>
            <person name="Harder C.B."/>
            <person name="Miyauchi S."/>
            <person name="Viragh M."/>
            <person name="Kuo A."/>
            <person name="Thoen E."/>
            <person name="Andreopoulos B."/>
            <person name="Lu D."/>
            <person name="Skrede I."/>
            <person name="Drula E."/>
            <person name="Henrissat B."/>
            <person name="Morin E."/>
            <person name="Kohler A."/>
            <person name="Barry K."/>
            <person name="LaButti K."/>
            <person name="Morin E."/>
            <person name="Salamov A."/>
            <person name="Lipzen A."/>
            <person name="Mereny Z."/>
            <person name="Hegedus B."/>
            <person name="Baldrian P."/>
            <person name="Stursova M."/>
            <person name="Weitz H."/>
            <person name="Taylor A."/>
            <person name="Grigoriev I.V."/>
            <person name="Nagy L.G."/>
            <person name="Martin F."/>
            <person name="Kauserud H."/>
        </authorList>
    </citation>
    <scope>NUCLEOTIDE SEQUENCE</scope>
    <source>
        <strain evidence="2">9144</strain>
    </source>
</reference>
<evidence type="ECO:0000256" key="1">
    <source>
        <dbReference type="SAM" id="MobiDB-lite"/>
    </source>
</evidence>